<keyword evidence="1 3" id="KW-0732">Signal</keyword>
<dbReference type="STRING" id="1328759.A0A5C2SS27"/>
<feature type="compositionally biased region" description="Low complexity" evidence="2">
    <location>
        <begin position="109"/>
        <end position="119"/>
    </location>
</feature>
<accession>A0A5C2SS27</accession>
<gene>
    <name evidence="5" type="ORF">L227DRAFT_606298</name>
</gene>
<evidence type="ECO:0000259" key="4">
    <source>
        <dbReference type="Pfam" id="PF03330"/>
    </source>
</evidence>
<feature type="signal peptide" evidence="3">
    <location>
        <begin position="1"/>
        <end position="19"/>
    </location>
</feature>
<proteinExistence type="predicted"/>
<evidence type="ECO:0000256" key="3">
    <source>
        <dbReference type="SAM" id="SignalP"/>
    </source>
</evidence>
<organism evidence="5 6">
    <name type="scientific">Lentinus tigrinus ALCF2SS1-6</name>
    <dbReference type="NCBI Taxonomy" id="1328759"/>
    <lineage>
        <taxon>Eukaryota</taxon>
        <taxon>Fungi</taxon>
        <taxon>Dikarya</taxon>
        <taxon>Basidiomycota</taxon>
        <taxon>Agaricomycotina</taxon>
        <taxon>Agaricomycetes</taxon>
        <taxon>Polyporales</taxon>
        <taxon>Polyporaceae</taxon>
        <taxon>Lentinus</taxon>
    </lineage>
</organism>
<name>A0A5C2SS27_9APHY</name>
<dbReference type="PANTHER" id="PTHR31836">
    <property type="match status" value="1"/>
</dbReference>
<dbReference type="Pfam" id="PF03330">
    <property type="entry name" value="DPBB_1"/>
    <property type="match status" value="1"/>
</dbReference>
<dbReference type="Proteomes" id="UP000313359">
    <property type="component" value="Unassembled WGS sequence"/>
</dbReference>
<feature type="compositionally biased region" description="Acidic residues" evidence="2">
    <location>
        <begin position="127"/>
        <end position="139"/>
    </location>
</feature>
<feature type="domain" description="RlpA-like protein double-psi beta-barrel" evidence="4">
    <location>
        <begin position="250"/>
        <end position="345"/>
    </location>
</feature>
<dbReference type="EMBL" id="ML122251">
    <property type="protein sequence ID" value="RPD66168.1"/>
    <property type="molecule type" value="Genomic_DNA"/>
</dbReference>
<reference evidence="5" key="1">
    <citation type="journal article" date="2018" name="Genome Biol. Evol.">
        <title>Genomics and development of Lentinus tigrinus, a white-rot wood-decaying mushroom with dimorphic fruiting bodies.</title>
        <authorList>
            <person name="Wu B."/>
            <person name="Xu Z."/>
            <person name="Knudson A."/>
            <person name="Carlson A."/>
            <person name="Chen N."/>
            <person name="Kovaka S."/>
            <person name="LaButti K."/>
            <person name="Lipzen A."/>
            <person name="Pennachio C."/>
            <person name="Riley R."/>
            <person name="Schakwitz W."/>
            <person name="Umezawa K."/>
            <person name="Ohm R.A."/>
            <person name="Grigoriev I.V."/>
            <person name="Nagy L.G."/>
            <person name="Gibbons J."/>
            <person name="Hibbett D."/>
        </authorList>
    </citation>
    <scope>NUCLEOTIDE SEQUENCE [LARGE SCALE GENOMIC DNA]</scope>
    <source>
        <strain evidence="5">ALCF2SS1-6</strain>
    </source>
</reference>
<dbReference type="SUPFAM" id="SSF50685">
    <property type="entry name" value="Barwin-like endoglucanases"/>
    <property type="match status" value="1"/>
</dbReference>
<sequence length="350" mass="36255">MHFLTLASIALTAAAGASAIVIPRSHVHHARIEKPDTYYEGYLEPYATYHARYMAIDCEDKHNTSYFDRCCHPMLATETLAKNRDADCNPANLPKSSSAVSTASASASVASAAPSATSTQILSSTGDDGDDDDCEDDEPTSTASSAAPTSTSSDDGDDDDDDCDDEGDEPSSSAAPSTTHVATSSTHVASSTHVVTSSTHSATTEAVTTSSTHVATTSSTHTTKVATTTKTSSTPTSTSSSGGSDTFSGGHATFFYQGGQAGACGTVHSDDSLVAAIQTKRYGNLSAKSSNCGRKIKLINTNNKKSVTVTVADACPTCPDENDLDLSVGAFTQIATEEEGEVPITWNFLD</sequence>
<feature type="compositionally biased region" description="Low complexity" evidence="2">
    <location>
        <begin position="140"/>
        <end position="153"/>
    </location>
</feature>
<feature type="compositionally biased region" description="Acidic residues" evidence="2">
    <location>
        <begin position="154"/>
        <end position="169"/>
    </location>
</feature>
<dbReference type="InterPro" id="IPR036908">
    <property type="entry name" value="RlpA-like_sf"/>
</dbReference>
<evidence type="ECO:0000256" key="2">
    <source>
        <dbReference type="SAM" id="MobiDB-lite"/>
    </source>
</evidence>
<dbReference type="CDD" id="cd22191">
    <property type="entry name" value="DPBB_RlpA_EXP_N-like"/>
    <property type="match status" value="1"/>
</dbReference>
<feature type="compositionally biased region" description="Low complexity" evidence="2">
    <location>
        <begin position="170"/>
        <end position="241"/>
    </location>
</feature>
<evidence type="ECO:0000313" key="5">
    <source>
        <dbReference type="EMBL" id="RPD66168.1"/>
    </source>
</evidence>
<feature type="chain" id="PRO_5022962402" evidence="3">
    <location>
        <begin position="20"/>
        <end position="350"/>
    </location>
</feature>
<keyword evidence="6" id="KW-1185">Reference proteome</keyword>
<dbReference type="PANTHER" id="PTHR31836:SF24">
    <property type="entry name" value="RLPA-LIKE PROTEIN DOUBLE-PSI BETA-BARREL DOMAIN-CONTAINING PROTEIN"/>
    <property type="match status" value="1"/>
</dbReference>
<dbReference type="AlphaFoldDB" id="A0A5C2SS27"/>
<evidence type="ECO:0000256" key="1">
    <source>
        <dbReference type="ARBA" id="ARBA00022729"/>
    </source>
</evidence>
<protein>
    <submittedName>
        <fullName evidence="5">Barwin-like endoglucanase</fullName>
    </submittedName>
</protein>
<evidence type="ECO:0000313" key="6">
    <source>
        <dbReference type="Proteomes" id="UP000313359"/>
    </source>
</evidence>
<dbReference type="InterPro" id="IPR009009">
    <property type="entry name" value="RlpA-like_DPBB"/>
</dbReference>
<dbReference type="Gene3D" id="2.40.40.10">
    <property type="entry name" value="RlpA-like domain"/>
    <property type="match status" value="1"/>
</dbReference>
<dbReference type="OrthoDB" id="406505at2759"/>
<dbReference type="InterPro" id="IPR051477">
    <property type="entry name" value="Expansin_CellWall"/>
</dbReference>
<feature type="region of interest" description="Disordered" evidence="2">
    <location>
        <begin position="109"/>
        <end position="244"/>
    </location>
</feature>